<dbReference type="Gene3D" id="3.40.50.150">
    <property type="entry name" value="Vaccinia Virus protein VP39"/>
    <property type="match status" value="1"/>
</dbReference>
<evidence type="ECO:0000256" key="1">
    <source>
        <dbReference type="ARBA" id="ARBA00022679"/>
    </source>
</evidence>
<proteinExistence type="inferred from homology"/>
<dbReference type="InterPro" id="IPR029063">
    <property type="entry name" value="SAM-dependent_MTases_sf"/>
</dbReference>
<comment type="similarity">
    <text evidence="3">Belongs to the class I-like SAM-binding methyltransferase superfamily. Cx-SAM synthase family.</text>
</comment>
<dbReference type="GO" id="GO:0008168">
    <property type="term" value="F:methyltransferase activity"/>
    <property type="evidence" value="ECO:0007669"/>
    <property type="project" value="UniProtKB-KW"/>
</dbReference>
<evidence type="ECO:0000313" key="7">
    <source>
        <dbReference type="Proteomes" id="UP000193334"/>
    </source>
</evidence>
<dbReference type="EMBL" id="CP021023">
    <property type="protein sequence ID" value="ARN56359.1"/>
    <property type="molecule type" value="Genomic_DNA"/>
</dbReference>
<feature type="binding site" evidence="3 4">
    <location>
        <begin position="91"/>
        <end position="92"/>
    </location>
    <ligand>
        <name>S-adenosyl-L-methionine</name>
        <dbReference type="ChEBI" id="CHEBI:59789"/>
    </ligand>
</feature>
<comment type="function">
    <text evidence="3">Catalyzes the conversion of S-adenosyl-L-methionine (SAM) to carboxy-S-adenosyl-L-methionine (Cx-SAM).</text>
</comment>
<evidence type="ECO:0000313" key="6">
    <source>
        <dbReference type="EMBL" id="ARN56359.1"/>
    </source>
</evidence>
<dbReference type="AlphaFoldDB" id="A0A1W6LKR4"/>
<evidence type="ECO:0000256" key="3">
    <source>
        <dbReference type="HAMAP-Rule" id="MF_01589"/>
    </source>
</evidence>
<sequence>MQQKKDSIYSEYREKVADFVFDKNVVSVFDDMIRRSVPGYATVVAMTKVFAEQVAEDGAVCYDLGCSLGASAIAMRRGLEHKKGCKIIAVDNSEAMVSRCRHIVEQDPSNVKIDVRREDILDTKIENCSLCAVNFTLQFLSPENRDEIIRRIASNTRPGGMLLLSEKICYEDEQEQNFQVKMHHKFKSLNGYSELEISQKRRALENVLVPDTTKKHFSRLSEAGYSQFYLWFKCFNFISIAAVK</sequence>
<dbReference type="KEGG" id="pbp:STSP1_00739"/>
<dbReference type="SUPFAM" id="SSF53335">
    <property type="entry name" value="S-adenosyl-L-methionine-dependent methyltransferases"/>
    <property type="match status" value="1"/>
</dbReference>
<keyword evidence="1 3" id="KW-0808">Transferase</keyword>
<dbReference type="PANTHER" id="PTHR43861">
    <property type="entry name" value="TRANS-ACONITATE 2-METHYLTRANSFERASE-RELATED"/>
    <property type="match status" value="1"/>
</dbReference>
<dbReference type="CDD" id="cd02440">
    <property type="entry name" value="AdoMet_MTases"/>
    <property type="match status" value="1"/>
</dbReference>
<dbReference type="Proteomes" id="UP000193334">
    <property type="component" value="Chromosome"/>
</dbReference>
<feature type="binding site" evidence="3 4">
    <location>
        <position position="134"/>
    </location>
    <ligand>
        <name>S-adenosyl-L-methionine</name>
        <dbReference type="ChEBI" id="CHEBI:59789"/>
    </ligand>
</feature>
<feature type="binding site" evidence="3 4">
    <location>
        <begin position="119"/>
        <end position="120"/>
    </location>
    <ligand>
        <name>S-adenosyl-L-methionine</name>
        <dbReference type="ChEBI" id="CHEBI:59789"/>
    </ligand>
</feature>
<dbReference type="GO" id="GO:0016743">
    <property type="term" value="F:carboxyl- or carbamoyltransferase activity"/>
    <property type="evidence" value="ECO:0007669"/>
    <property type="project" value="UniProtKB-UniRule"/>
</dbReference>
<feature type="domain" description="Methyltransferase" evidence="5">
    <location>
        <begin position="63"/>
        <end position="160"/>
    </location>
</feature>
<keyword evidence="7" id="KW-1185">Reference proteome</keyword>
<dbReference type="GO" id="GO:0032259">
    <property type="term" value="P:methylation"/>
    <property type="evidence" value="ECO:0007669"/>
    <property type="project" value="UniProtKB-KW"/>
</dbReference>
<feature type="binding site" evidence="3 4">
    <location>
        <begin position="65"/>
        <end position="67"/>
    </location>
    <ligand>
        <name>S-adenosyl-L-methionine</name>
        <dbReference type="ChEBI" id="CHEBI:59789"/>
    </ligand>
</feature>
<dbReference type="InterPro" id="IPR041698">
    <property type="entry name" value="Methyltransf_25"/>
</dbReference>
<keyword evidence="2 3" id="KW-0949">S-adenosyl-L-methionine</keyword>
<dbReference type="STRING" id="1941349.STSP1_00739"/>
<dbReference type="OrthoDB" id="9779941at2"/>
<accession>A0A1W6LKR4</accession>
<protein>
    <recommendedName>
        <fullName evidence="3">Carboxy-S-adenosyl-L-methionine synthase</fullName>
        <shortName evidence="3">Cx-SAM synthase</shortName>
        <ecNumber evidence="3">2.1.3.-</ecNumber>
    </recommendedName>
</protein>
<reference evidence="7" key="1">
    <citation type="submission" date="2017-04" db="EMBL/GenBank/DDBJ databases">
        <title>Comparative genomics and description of representatives of a novel lineage of planctomycetes thriving in anoxic sediments.</title>
        <authorList>
            <person name="Spring S."/>
            <person name="Bunk B."/>
            <person name="Sproer C."/>
        </authorList>
    </citation>
    <scope>NUCLEOTIDE SEQUENCE [LARGE SCALE GENOMIC DNA]</scope>
    <source>
        <strain evidence="7">ST-PulAB-D4</strain>
    </source>
</reference>
<dbReference type="RefSeq" id="WP_085755055.1">
    <property type="nucleotide sequence ID" value="NZ_CP021023.1"/>
</dbReference>
<feature type="binding site" evidence="3">
    <location>
        <position position="201"/>
    </location>
    <ligand>
        <name>S-adenosyl-L-methionine</name>
        <dbReference type="ChEBI" id="CHEBI:59789"/>
    </ligand>
</feature>
<keyword evidence="6" id="KW-0489">Methyltransferase</keyword>
<dbReference type="PANTHER" id="PTHR43861:SF2">
    <property type="entry name" value="CARBOXY-S-ADENOSYL-L-METHIONINE SYNTHASE"/>
    <property type="match status" value="1"/>
</dbReference>
<comment type="catalytic activity">
    <reaction evidence="3">
        <text>prephenate + S-adenosyl-L-methionine = carboxy-S-adenosyl-L-methionine + 3-phenylpyruvate + H2O</text>
        <dbReference type="Rhea" id="RHEA:51692"/>
        <dbReference type="ChEBI" id="CHEBI:15377"/>
        <dbReference type="ChEBI" id="CHEBI:18005"/>
        <dbReference type="ChEBI" id="CHEBI:29934"/>
        <dbReference type="ChEBI" id="CHEBI:59789"/>
        <dbReference type="ChEBI" id="CHEBI:134278"/>
    </reaction>
</comment>
<dbReference type="GO" id="GO:0002098">
    <property type="term" value="P:tRNA wobble uridine modification"/>
    <property type="evidence" value="ECO:0007669"/>
    <property type="project" value="InterPro"/>
</dbReference>
<dbReference type="PIRSF" id="PIRSF006325">
    <property type="entry name" value="MeTrfase_bac"/>
    <property type="match status" value="1"/>
</dbReference>
<gene>
    <name evidence="3 6" type="primary">cmoA</name>
    <name evidence="6" type="ORF">STSP1_00739</name>
</gene>
<dbReference type="EC" id="2.1.3.-" evidence="3"/>
<organism evidence="6 7">
    <name type="scientific">Sedimentisphaera salicampi</name>
    <dbReference type="NCBI Taxonomy" id="1941349"/>
    <lineage>
        <taxon>Bacteria</taxon>
        <taxon>Pseudomonadati</taxon>
        <taxon>Planctomycetota</taxon>
        <taxon>Phycisphaerae</taxon>
        <taxon>Sedimentisphaerales</taxon>
        <taxon>Sedimentisphaeraceae</taxon>
        <taxon>Sedimentisphaera</taxon>
    </lineage>
</organism>
<dbReference type="GO" id="GO:1904047">
    <property type="term" value="F:S-adenosyl-L-methionine binding"/>
    <property type="evidence" value="ECO:0007669"/>
    <property type="project" value="UniProtKB-UniRule"/>
</dbReference>
<name>A0A1W6LKR4_9BACT</name>
<dbReference type="HAMAP" id="MF_01589">
    <property type="entry name" value="Cx_SAM_synthase"/>
    <property type="match status" value="1"/>
</dbReference>
<feature type="binding site" evidence="3 4">
    <location>
        <position position="40"/>
    </location>
    <ligand>
        <name>S-adenosyl-L-methionine</name>
        <dbReference type="ChEBI" id="CHEBI:59789"/>
    </ligand>
</feature>
<evidence type="ECO:0000259" key="5">
    <source>
        <dbReference type="Pfam" id="PF13649"/>
    </source>
</evidence>
<dbReference type="Pfam" id="PF13649">
    <property type="entry name" value="Methyltransf_25"/>
    <property type="match status" value="1"/>
</dbReference>
<evidence type="ECO:0000256" key="4">
    <source>
        <dbReference type="PIRSR" id="PIRSR006325-1"/>
    </source>
</evidence>
<evidence type="ECO:0000256" key="2">
    <source>
        <dbReference type="ARBA" id="ARBA00022691"/>
    </source>
</evidence>
<dbReference type="InterPro" id="IPR005271">
    <property type="entry name" value="CmoA"/>
</dbReference>
<dbReference type="NCBIfam" id="TIGR00740">
    <property type="entry name" value="carboxy-S-adenosyl-L-methionine synthase CmoA"/>
    <property type="match status" value="1"/>
</dbReference>